<evidence type="ECO:0000259" key="5">
    <source>
        <dbReference type="PROSITE" id="PS50977"/>
    </source>
</evidence>
<accession>A0A917LR34</accession>
<gene>
    <name evidence="6" type="ORF">GCM10011403_06560</name>
</gene>
<dbReference type="SUPFAM" id="SSF46689">
    <property type="entry name" value="Homeodomain-like"/>
    <property type="match status" value="1"/>
</dbReference>
<dbReference type="GO" id="GO:0003677">
    <property type="term" value="F:DNA binding"/>
    <property type="evidence" value="ECO:0007669"/>
    <property type="project" value="UniProtKB-UniRule"/>
</dbReference>
<comment type="caution">
    <text evidence="6">The sequence shown here is derived from an EMBL/GenBank/DDBJ whole genome shotgun (WGS) entry which is preliminary data.</text>
</comment>
<evidence type="ECO:0000256" key="4">
    <source>
        <dbReference type="PROSITE-ProRule" id="PRU00335"/>
    </source>
</evidence>
<protein>
    <submittedName>
        <fullName evidence="6">TetR family transcriptional regulator</fullName>
    </submittedName>
</protein>
<evidence type="ECO:0000256" key="2">
    <source>
        <dbReference type="ARBA" id="ARBA00023125"/>
    </source>
</evidence>
<evidence type="ECO:0000256" key="3">
    <source>
        <dbReference type="ARBA" id="ARBA00023163"/>
    </source>
</evidence>
<dbReference type="RefSeq" id="WP_068809785.1">
    <property type="nucleotide sequence ID" value="NZ_BMIY01000003.1"/>
</dbReference>
<dbReference type="InterPro" id="IPR036271">
    <property type="entry name" value="Tet_transcr_reg_TetR-rel_C_sf"/>
</dbReference>
<feature type="domain" description="HTH tetR-type" evidence="5">
    <location>
        <begin position="6"/>
        <end position="66"/>
    </location>
</feature>
<dbReference type="AlphaFoldDB" id="A0A917LR34"/>
<dbReference type="OrthoDB" id="270177at2"/>
<dbReference type="PROSITE" id="PS50977">
    <property type="entry name" value="HTH_TETR_2"/>
    <property type="match status" value="1"/>
</dbReference>
<keyword evidence="7" id="KW-1185">Reference proteome</keyword>
<feature type="DNA-binding region" description="H-T-H motif" evidence="4">
    <location>
        <begin position="29"/>
        <end position="48"/>
    </location>
</feature>
<dbReference type="InterPro" id="IPR009057">
    <property type="entry name" value="Homeodomain-like_sf"/>
</dbReference>
<proteinExistence type="predicted"/>
<dbReference type="PANTHER" id="PTHR47506:SF10">
    <property type="entry name" value="TRANSCRIPTIONAL REGULATORY PROTEIN"/>
    <property type="match status" value="1"/>
</dbReference>
<dbReference type="PANTHER" id="PTHR47506">
    <property type="entry name" value="TRANSCRIPTIONAL REGULATORY PROTEIN"/>
    <property type="match status" value="1"/>
</dbReference>
<dbReference type="Proteomes" id="UP000627715">
    <property type="component" value="Unassembled WGS sequence"/>
</dbReference>
<dbReference type="InterPro" id="IPR001647">
    <property type="entry name" value="HTH_TetR"/>
</dbReference>
<sequence length="194" mass="21966">MARPVEFVYEDVLSNATEQFWREGFEASSVQKLLDVTGINRGTLYNSFGDKDTFFKTCLEYYNQTVNADLEASLNDESLSAWESVEKYFQVSVLGLTNKKRSLGCLFVNSFCESINYNKDIQKLVKGYYNNIRKAFLKRMKEAEKAGQLNKDVSAELATDALMNLLSGLRVHSREGKPGKQLAAITDLTIKSLR</sequence>
<dbReference type="Gene3D" id="1.10.357.10">
    <property type="entry name" value="Tetracycline Repressor, domain 2"/>
    <property type="match status" value="1"/>
</dbReference>
<dbReference type="EMBL" id="BMIY01000003">
    <property type="protein sequence ID" value="GGG52076.1"/>
    <property type="molecule type" value="Genomic_DNA"/>
</dbReference>
<dbReference type="SUPFAM" id="SSF48498">
    <property type="entry name" value="Tetracyclin repressor-like, C-terminal domain"/>
    <property type="match status" value="1"/>
</dbReference>
<dbReference type="Gene3D" id="1.10.10.60">
    <property type="entry name" value="Homeodomain-like"/>
    <property type="match status" value="1"/>
</dbReference>
<evidence type="ECO:0000313" key="6">
    <source>
        <dbReference type="EMBL" id="GGG52076.1"/>
    </source>
</evidence>
<keyword evidence="2 4" id="KW-0238">DNA-binding</keyword>
<name>A0A917LR34_9GAMM</name>
<evidence type="ECO:0000256" key="1">
    <source>
        <dbReference type="ARBA" id="ARBA00023015"/>
    </source>
</evidence>
<organism evidence="6 7">
    <name type="scientific">Pseudohongiella nitratireducens</name>
    <dbReference type="NCBI Taxonomy" id="1768907"/>
    <lineage>
        <taxon>Bacteria</taxon>
        <taxon>Pseudomonadati</taxon>
        <taxon>Pseudomonadota</taxon>
        <taxon>Gammaproteobacteria</taxon>
        <taxon>Pseudomonadales</taxon>
        <taxon>Pseudohongiellaceae</taxon>
        <taxon>Pseudohongiella</taxon>
    </lineage>
</organism>
<keyword evidence="1" id="KW-0805">Transcription regulation</keyword>
<evidence type="ECO:0000313" key="7">
    <source>
        <dbReference type="Proteomes" id="UP000627715"/>
    </source>
</evidence>
<keyword evidence="3" id="KW-0804">Transcription</keyword>
<dbReference type="Pfam" id="PF00440">
    <property type="entry name" value="TetR_N"/>
    <property type="match status" value="1"/>
</dbReference>
<reference evidence="6" key="1">
    <citation type="journal article" date="2014" name="Int. J. Syst. Evol. Microbiol.">
        <title>Complete genome sequence of Corynebacterium casei LMG S-19264T (=DSM 44701T), isolated from a smear-ripened cheese.</title>
        <authorList>
            <consortium name="US DOE Joint Genome Institute (JGI-PGF)"/>
            <person name="Walter F."/>
            <person name="Albersmeier A."/>
            <person name="Kalinowski J."/>
            <person name="Ruckert C."/>
        </authorList>
    </citation>
    <scope>NUCLEOTIDE SEQUENCE</scope>
    <source>
        <strain evidence="6">CGMCC 1.15425</strain>
    </source>
</reference>
<reference evidence="6" key="2">
    <citation type="submission" date="2020-09" db="EMBL/GenBank/DDBJ databases">
        <authorList>
            <person name="Sun Q."/>
            <person name="Zhou Y."/>
        </authorList>
    </citation>
    <scope>NUCLEOTIDE SEQUENCE</scope>
    <source>
        <strain evidence="6">CGMCC 1.15425</strain>
    </source>
</reference>